<protein>
    <submittedName>
        <fullName evidence="2">Uncharacterized protein</fullName>
    </submittedName>
</protein>
<dbReference type="EMBL" id="MW161056">
    <property type="protein sequence ID" value="QSQ85914.1"/>
    <property type="molecule type" value="Genomic_DNA"/>
</dbReference>
<accession>A0A8A0XXT7</accession>
<feature type="compositionally biased region" description="Low complexity" evidence="1">
    <location>
        <begin position="86"/>
        <end position="97"/>
    </location>
</feature>
<evidence type="ECO:0000313" key="2">
    <source>
        <dbReference type="EMBL" id="QSQ85914.1"/>
    </source>
</evidence>
<name>A0A8A0XXT7_9PLEO</name>
<organism evidence="2">
    <name type="scientific">Preussia typharum</name>
    <dbReference type="NCBI Taxonomy" id="718249"/>
    <lineage>
        <taxon>Eukaryota</taxon>
        <taxon>Fungi</taxon>
        <taxon>Dikarya</taxon>
        <taxon>Ascomycota</taxon>
        <taxon>Pezizomycotina</taxon>
        <taxon>Dothideomycetes</taxon>
        <taxon>Pleosporomycetidae</taxon>
        <taxon>Pleosporales</taxon>
        <taxon>Sporormiaceae</taxon>
        <taxon>Preussia/Sporomiella species complex</taxon>
        <taxon>Preussia</taxon>
    </lineage>
</organism>
<dbReference type="AlphaFoldDB" id="A0A8A0XXT7"/>
<reference evidence="2" key="1">
    <citation type="journal article" date="2021" name="J. Ind. Microbiol. Biotechnol.">
        <title>Anti-cryptococcal activity of preussolides A and B, phosphoethanolamine-substituted 24-membered macrolides, and leptosin C from coprophilous isolates of Preussia typharum.</title>
        <authorList>
            <person name="Perlatti B."/>
            <person name="Lan N."/>
            <person name="Xiang M."/>
            <person name="Earp C.E."/>
            <person name="Spraker J.E."/>
            <person name="Harvey C.J.B."/>
            <person name="Nichols C.B."/>
            <person name="Alspaugh J.A."/>
            <person name="Gloer J.B."/>
            <person name="Bills G.F."/>
        </authorList>
    </citation>
    <scope>NUCLEOTIDE SEQUENCE</scope>
    <source>
        <strain evidence="2">BGC</strain>
    </source>
</reference>
<sequence length="211" mass="22906">MQSTNCNCPLNNLQRMSATLGKECLPVDKILQIGSEFCAQLQTTTECDTCVATKRVCNTLSQITLRLICFYEAAYVDAVDNLSSDVSTSSSSRGSNSLPTTPLSSHGGAYSPAPSTNPRGSGCKSVAREMKLGEMPIEGTEGRLLVRVVLVDACLSLNEKIQDWKAVMEEALEVEDKQYLSQYNAVIGRCLDRLANLIGLLRLDSVSTERS</sequence>
<proteinExistence type="predicted"/>
<evidence type="ECO:0000256" key="1">
    <source>
        <dbReference type="SAM" id="MobiDB-lite"/>
    </source>
</evidence>
<gene>
    <name evidence="2" type="primary">g16</name>
</gene>
<feature type="region of interest" description="Disordered" evidence="1">
    <location>
        <begin position="86"/>
        <end position="122"/>
    </location>
</feature>